<dbReference type="OrthoDB" id="9809185at2"/>
<evidence type="ECO:0000256" key="1">
    <source>
        <dbReference type="ARBA" id="ARBA00023002"/>
    </source>
</evidence>
<organism evidence="4 5">
    <name type="scientific">Phreatobacter stygius</name>
    <dbReference type="NCBI Taxonomy" id="1940610"/>
    <lineage>
        <taxon>Bacteria</taxon>
        <taxon>Pseudomonadati</taxon>
        <taxon>Pseudomonadota</taxon>
        <taxon>Alphaproteobacteria</taxon>
        <taxon>Hyphomicrobiales</taxon>
        <taxon>Phreatobacteraceae</taxon>
        <taxon>Phreatobacter</taxon>
    </lineage>
</organism>
<dbReference type="Pfam" id="PF00107">
    <property type="entry name" value="ADH_zinc_N"/>
    <property type="match status" value="1"/>
</dbReference>
<keyword evidence="5" id="KW-1185">Reference proteome</keyword>
<dbReference type="InterPro" id="IPR013154">
    <property type="entry name" value="ADH-like_N"/>
</dbReference>
<dbReference type="SUPFAM" id="SSF50129">
    <property type="entry name" value="GroES-like"/>
    <property type="match status" value="1"/>
</dbReference>
<proteinExistence type="predicted"/>
<dbReference type="PANTHER" id="PTHR43401:SF2">
    <property type="entry name" value="L-THREONINE 3-DEHYDROGENASE"/>
    <property type="match status" value="1"/>
</dbReference>
<accession>A0A4D7B854</accession>
<evidence type="ECO:0000259" key="3">
    <source>
        <dbReference type="Pfam" id="PF08240"/>
    </source>
</evidence>
<name>A0A4D7B854_9HYPH</name>
<dbReference type="GO" id="GO:0016491">
    <property type="term" value="F:oxidoreductase activity"/>
    <property type="evidence" value="ECO:0007669"/>
    <property type="project" value="UniProtKB-KW"/>
</dbReference>
<dbReference type="PANTHER" id="PTHR43401">
    <property type="entry name" value="L-THREONINE 3-DEHYDROGENASE"/>
    <property type="match status" value="1"/>
</dbReference>
<keyword evidence="1" id="KW-0560">Oxidoreductase</keyword>
<dbReference type="AlphaFoldDB" id="A0A4D7B854"/>
<dbReference type="SUPFAM" id="SSF51735">
    <property type="entry name" value="NAD(P)-binding Rossmann-fold domains"/>
    <property type="match status" value="1"/>
</dbReference>
<dbReference type="EMBL" id="CP039690">
    <property type="protein sequence ID" value="QCI69301.1"/>
    <property type="molecule type" value="Genomic_DNA"/>
</dbReference>
<evidence type="ECO:0000313" key="5">
    <source>
        <dbReference type="Proteomes" id="UP000298781"/>
    </source>
</evidence>
<dbReference type="Proteomes" id="UP000298781">
    <property type="component" value="Chromosome"/>
</dbReference>
<reference evidence="4 5" key="1">
    <citation type="submission" date="2019-04" db="EMBL/GenBank/DDBJ databases">
        <title>Phreatobacter aquaticus sp. nov.</title>
        <authorList>
            <person name="Choi A."/>
        </authorList>
    </citation>
    <scope>NUCLEOTIDE SEQUENCE [LARGE SCALE GENOMIC DNA]</scope>
    <source>
        <strain evidence="4 5">KCTC 52518</strain>
    </source>
</reference>
<gene>
    <name evidence="4" type="ORF">E8M01_18320</name>
</gene>
<dbReference type="Gene3D" id="3.90.180.10">
    <property type="entry name" value="Medium-chain alcohol dehydrogenases, catalytic domain"/>
    <property type="match status" value="1"/>
</dbReference>
<dbReference type="InterPro" id="IPR013149">
    <property type="entry name" value="ADH-like_C"/>
</dbReference>
<dbReference type="InterPro" id="IPR011032">
    <property type="entry name" value="GroES-like_sf"/>
</dbReference>
<dbReference type="InterPro" id="IPR036291">
    <property type="entry name" value="NAD(P)-bd_dom_sf"/>
</dbReference>
<feature type="domain" description="Alcohol dehydrogenase-like C-terminal" evidence="2">
    <location>
        <begin position="172"/>
        <end position="301"/>
    </location>
</feature>
<dbReference type="Gene3D" id="3.40.50.720">
    <property type="entry name" value="NAD(P)-binding Rossmann-like Domain"/>
    <property type="match status" value="1"/>
</dbReference>
<protein>
    <submittedName>
        <fullName evidence="4">Alcohol dehydrogenase</fullName>
    </submittedName>
</protein>
<dbReference type="KEGG" id="pstg:E8M01_18320"/>
<evidence type="ECO:0000313" key="4">
    <source>
        <dbReference type="EMBL" id="QCI69301.1"/>
    </source>
</evidence>
<feature type="domain" description="Alcohol dehydrogenase-like N-terminal" evidence="3">
    <location>
        <begin position="26"/>
        <end position="134"/>
    </location>
</feature>
<dbReference type="Pfam" id="PF08240">
    <property type="entry name" value="ADH_N"/>
    <property type="match status" value="1"/>
</dbReference>
<evidence type="ECO:0000259" key="2">
    <source>
        <dbReference type="Pfam" id="PF00107"/>
    </source>
</evidence>
<dbReference type="InterPro" id="IPR050129">
    <property type="entry name" value="Zn_alcohol_dh"/>
</dbReference>
<sequence>MLALRKTEAVPGVVLTETAVPRPAGDEVIVAVEAAGICGTDLHIADWTGGYEAMTSAMPVTLGHEFAGRVVGGAGIRSGQRIVVRPSVVCGTCPSCLGGRFERCTSRTGIGIRRDGGFASRVVVPAVNCIAVPDGLDAEIAALTEPMTVAAEAADRAMIRPGARVLILGPGPIGLGVALFVEASGATDIVLAGRDDAARFACAHALGFPATIDVGDRPLAEALRTGGQDRAFDVVIEAAGVAALIPQALDVLDQDGLLVVVGIHARPASLDLTRLVRAGQTIRGSYRAPIATWSRVVDRLSAEPERFRRLITHRLPLSEALDGLAAMRDRSGVKVMLDPQMDMVAT</sequence>